<reference evidence="2 3" key="1">
    <citation type="submission" date="2018-11" db="EMBL/GenBank/DDBJ databases">
        <title>Draft genome sequences of proposed Pectobacterium aquaticum sp. nov. isolated in France from fresh water.</title>
        <authorList>
            <person name="Pedron J."/>
            <person name="Barny M.A."/>
        </authorList>
    </citation>
    <scope>NUCLEOTIDE SEQUENCE [LARGE SCALE GENOMIC DNA]</scope>
    <source>
        <strain evidence="2 3">A127-S21-F16</strain>
    </source>
</reference>
<dbReference type="Proteomes" id="UP000256540">
    <property type="component" value="Unassembled WGS sequence"/>
</dbReference>
<name>A0AA93ANI7_9GAMM</name>
<dbReference type="PANTHER" id="PTHR22916:SF3">
    <property type="entry name" value="UDP-GLCNAC:BETAGAL BETA-1,3-N-ACETYLGLUCOSAMINYLTRANSFERASE-LIKE PROTEIN 1"/>
    <property type="match status" value="1"/>
</dbReference>
<evidence type="ECO:0000313" key="3">
    <source>
        <dbReference type="Proteomes" id="UP000256540"/>
    </source>
</evidence>
<dbReference type="InterPro" id="IPR001173">
    <property type="entry name" value="Glyco_trans_2-like"/>
</dbReference>
<organism evidence="2 3">
    <name type="scientific">Pectobacterium aquaticum</name>
    <dbReference type="NCBI Taxonomy" id="2204145"/>
    <lineage>
        <taxon>Bacteria</taxon>
        <taxon>Pseudomonadati</taxon>
        <taxon>Pseudomonadota</taxon>
        <taxon>Gammaproteobacteria</taxon>
        <taxon>Enterobacterales</taxon>
        <taxon>Pectobacteriaceae</taxon>
        <taxon>Pectobacterium</taxon>
    </lineage>
</organism>
<dbReference type="GO" id="GO:0016758">
    <property type="term" value="F:hexosyltransferase activity"/>
    <property type="evidence" value="ECO:0007669"/>
    <property type="project" value="UniProtKB-ARBA"/>
</dbReference>
<dbReference type="Gene3D" id="3.90.550.10">
    <property type="entry name" value="Spore Coat Polysaccharide Biosynthesis Protein SpsA, Chain A"/>
    <property type="match status" value="1"/>
</dbReference>
<dbReference type="PANTHER" id="PTHR22916">
    <property type="entry name" value="GLYCOSYLTRANSFERASE"/>
    <property type="match status" value="1"/>
</dbReference>
<evidence type="ECO:0000259" key="1">
    <source>
        <dbReference type="Pfam" id="PF00535"/>
    </source>
</evidence>
<dbReference type="RefSeq" id="WP_116166291.1">
    <property type="nucleotide sequence ID" value="NZ_QHJS02000013.1"/>
</dbReference>
<dbReference type="EMBL" id="QHJS02000013">
    <property type="protein sequence ID" value="RRO22749.1"/>
    <property type="molecule type" value="Genomic_DNA"/>
</dbReference>
<accession>A0AA93ANI7</accession>
<evidence type="ECO:0000313" key="2">
    <source>
        <dbReference type="EMBL" id="RRO22749.1"/>
    </source>
</evidence>
<dbReference type="Pfam" id="PF00535">
    <property type="entry name" value="Glycos_transf_2"/>
    <property type="match status" value="1"/>
</dbReference>
<proteinExistence type="predicted"/>
<dbReference type="InterPro" id="IPR029044">
    <property type="entry name" value="Nucleotide-diphossugar_trans"/>
</dbReference>
<sequence>MKKILVAIPNYNNENYIIEAIDSVLKQSCSFVDIIVFDNASTDDSIRVIENFFTGNSRVLLKVNDSNVGAVMNHNRCIEYAINGGYDYLKILSSDDVLLPNIIQEQFDLLESEPRGSFATCNMIVTDDKLTKVKEHAYLGSDVDGNSVIKKCASQSANYIGAPSNGLLRVSCIGDIRFSHEYEWLSDLKFYCDLLANRPFINTGTNGLFYRRHDNTDSGRISKIKNLKKRESIRFSEEYGGNFLAKIKIHLRDIKSRLL</sequence>
<feature type="domain" description="Glycosyltransferase 2-like" evidence="1">
    <location>
        <begin position="6"/>
        <end position="136"/>
    </location>
</feature>
<dbReference type="CDD" id="cd00761">
    <property type="entry name" value="Glyco_tranf_GTA_type"/>
    <property type="match status" value="1"/>
</dbReference>
<dbReference type="AlphaFoldDB" id="A0AA93ANI7"/>
<protein>
    <submittedName>
        <fullName evidence="2">Glycosyltransferase family 2 protein</fullName>
    </submittedName>
</protein>
<dbReference type="SUPFAM" id="SSF53448">
    <property type="entry name" value="Nucleotide-diphospho-sugar transferases"/>
    <property type="match status" value="1"/>
</dbReference>
<comment type="caution">
    <text evidence="2">The sequence shown here is derived from an EMBL/GenBank/DDBJ whole genome shotgun (WGS) entry which is preliminary data.</text>
</comment>
<gene>
    <name evidence="2" type="ORF">DMB84_005085</name>
</gene>